<evidence type="ECO:0000256" key="2">
    <source>
        <dbReference type="ARBA" id="ARBA00022475"/>
    </source>
</evidence>
<feature type="transmembrane region" description="Helical" evidence="6">
    <location>
        <begin position="15"/>
        <end position="34"/>
    </location>
</feature>
<dbReference type="GO" id="GO:0043190">
    <property type="term" value="C:ATP-binding cassette (ABC) transporter complex"/>
    <property type="evidence" value="ECO:0007669"/>
    <property type="project" value="TreeGrafter"/>
</dbReference>
<dbReference type="PANTHER" id="PTHR33529">
    <property type="entry name" value="SLR0882 PROTEIN-RELATED"/>
    <property type="match status" value="1"/>
</dbReference>
<feature type="transmembrane region" description="Helical" evidence="6">
    <location>
        <begin position="101"/>
        <end position="123"/>
    </location>
</feature>
<dbReference type="RefSeq" id="WP_304276962.1">
    <property type="nucleotide sequence ID" value="NZ_QFQZ01000023.1"/>
</dbReference>
<sequence length="407" mass="43936">MFPTTLDRYLLRRTFTPMTAVLTSTMVAFLMERLMRSFQLLSQTTDGFKFLSELLVNLLPHYVGLTLPGGFFIGLFVVINGVSKSSEIDAILASGVSLGRFAAPFVGLGVLLMAFSVLLFGFVQPYSRYGYHAVLHAAEKAGWNGDVRPKALLSTGPLLLTADRADASGSRLEHVFIRKIGPDGREDILTARSAIVLRDPGDRSVTLALRDGRQVSTTHDQQTYVADFAKFSFDVPLSLAGKSFRVRGDDVSELTLLELAQMGFGGNRTALPRQVLLAELYARLSRALVLPLLPLLAIPLGLSAKRAGAGSAMAVGALLLFFFETSMILGQAMASGARLPALLTIGAPAVLFATICIATWIVSRNRPGENPVSWMIGHMSALAAAIVLALRGRRAGLRRRLSSSRSR</sequence>
<dbReference type="EMBL" id="QFQZ01000023">
    <property type="protein sequence ID" value="PZR34744.1"/>
    <property type="molecule type" value="Genomic_DNA"/>
</dbReference>
<keyword evidence="2" id="KW-1003">Cell membrane</keyword>
<evidence type="ECO:0000256" key="6">
    <source>
        <dbReference type="SAM" id="Phobius"/>
    </source>
</evidence>
<dbReference type="AlphaFoldDB" id="A0A2W5X2G0"/>
<evidence type="ECO:0000256" key="4">
    <source>
        <dbReference type="ARBA" id="ARBA00022989"/>
    </source>
</evidence>
<comment type="subcellular location">
    <subcellularLocation>
        <location evidence="1">Cell membrane</location>
        <topology evidence="1">Multi-pass membrane protein</topology>
    </subcellularLocation>
</comment>
<feature type="transmembrane region" description="Helical" evidence="6">
    <location>
        <begin position="341"/>
        <end position="362"/>
    </location>
</feature>
<dbReference type="Pfam" id="PF03739">
    <property type="entry name" value="LptF_LptG"/>
    <property type="match status" value="1"/>
</dbReference>
<evidence type="ECO:0000256" key="5">
    <source>
        <dbReference type="ARBA" id="ARBA00023136"/>
    </source>
</evidence>
<accession>A0A2W5X2G0</accession>
<comment type="caution">
    <text evidence="7">The sequence shown here is derived from an EMBL/GenBank/DDBJ whole genome shotgun (WGS) entry which is preliminary data.</text>
</comment>
<reference evidence="7 8" key="1">
    <citation type="submission" date="2017-08" db="EMBL/GenBank/DDBJ databases">
        <title>Infants hospitalized years apart are colonized by the same room-sourced microbial strains.</title>
        <authorList>
            <person name="Brooks B."/>
            <person name="Olm M.R."/>
            <person name="Firek B.A."/>
            <person name="Baker R."/>
            <person name="Thomas B.C."/>
            <person name="Morowitz M.J."/>
            <person name="Banfield J.F."/>
        </authorList>
    </citation>
    <scope>NUCLEOTIDE SEQUENCE [LARGE SCALE GENOMIC DNA]</scope>
    <source>
        <strain evidence="7">S2_003_000_R2_4</strain>
    </source>
</reference>
<protein>
    <submittedName>
        <fullName evidence="7">Permease</fullName>
    </submittedName>
</protein>
<organism evidence="7 8">
    <name type="scientific">Caulobacter segnis</name>
    <dbReference type="NCBI Taxonomy" id="88688"/>
    <lineage>
        <taxon>Bacteria</taxon>
        <taxon>Pseudomonadati</taxon>
        <taxon>Pseudomonadota</taxon>
        <taxon>Alphaproteobacteria</taxon>
        <taxon>Caulobacterales</taxon>
        <taxon>Caulobacteraceae</taxon>
        <taxon>Caulobacter</taxon>
    </lineage>
</organism>
<name>A0A2W5X2G0_9CAUL</name>
<gene>
    <name evidence="7" type="ORF">DI526_09425</name>
</gene>
<keyword evidence="3 6" id="KW-0812">Transmembrane</keyword>
<dbReference type="GO" id="GO:0015920">
    <property type="term" value="P:lipopolysaccharide transport"/>
    <property type="evidence" value="ECO:0007669"/>
    <property type="project" value="TreeGrafter"/>
</dbReference>
<evidence type="ECO:0000313" key="7">
    <source>
        <dbReference type="EMBL" id="PZR34744.1"/>
    </source>
</evidence>
<keyword evidence="5 6" id="KW-0472">Membrane</keyword>
<evidence type="ECO:0000256" key="3">
    <source>
        <dbReference type="ARBA" id="ARBA00022692"/>
    </source>
</evidence>
<keyword evidence="4 6" id="KW-1133">Transmembrane helix</keyword>
<feature type="transmembrane region" description="Helical" evidence="6">
    <location>
        <begin position="54"/>
        <end position="81"/>
    </location>
</feature>
<proteinExistence type="predicted"/>
<feature type="transmembrane region" description="Helical" evidence="6">
    <location>
        <begin position="308"/>
        <end position="329"/>
    </location>
</feature>
<dbReference type="Proteomes" id="UP000249393">
    <property type="component" value="Unassembled WGS sequence"/>
</dbReference>
<evidence type="ECO:0000313" key="8">
    <source>
        <dbReference type="Proteomes" id="UP000249393"/>
    </source>
</evidence>
<dbReference type="InterPro" id="IPR005495">
    <property type="entry name" value="LptG/LptF_permease"/>
</dbReference>
<evidence type="ECO:0000256" key="1">
    <source>
        <dbReference type="ARBA" id="ARBA00004651"/>
    </source>
</evidence>
<feature type="transmembrane region" description="Helical" evidence="6">
    <location>
        <begin position="374"/>
        <end position="390"/>
    </location>
</feature>
<dbReference type="PANTHER" id="PTHR33529:SF6">
    <property type="entry name" value="YJGP_YJGQ FAMILY PERMEASE"/>
    <property type="match status" value="1"/>
</dbReference>